<proteinExistence type="predicted"/>
<sequence length="278" mass="28013">MAHSSAMMHSAARCVLLASCAALIGPFLALYSSPAHAAVDLDGKGVSISTPCLSNLHVAASTAIHGAVQLPDILPPGVTAKIGPDNVVYITQANCTAATPLASALTLTTRPSTPLTIDNAGRTAVLLDDRKSTVFIRAGSAPVEMGKAGELGLVSASTGPITIRTLSDSARIRSETAAPITIRAITAPALALYLGGSATLTAQSGHLQALEITSASTGDAVMHGDTDVGVFHVMSSGSIIVNKVSGTLATERDGSGKIIPDASAPPARTHADRVTAIP</sequence>
<gene>
    <name evidence="3" type="ORF">AtDm6_1497</name>
</gene>
<keyword evidence="4" id="KW-1185">Reference proteome</keyword>
<keyword evidence="2" id="KW-0732">Signal</keyword>
<dbReference type="AlphaFoldDB" id="A0A094YP79"/>
<dbReference type="GeneID" id="89477313"/>
<evidence type="ECO:0008006" key="5">
    <source>
        <dbReference type="Google" id="ProtNLM"/>
    </source>
</evidence>
<organism evidence="3 4">
    <name type="scientific">Acetobacter tropicalis</name>
    <dbReference type="NCBI Taxonomy" id="104102"/>
    <lineage>
        <taxon>Bacteria</taxon>
        <taxon>Pseudomonadati</taxon>
        <taxon>Pseudomonadota</taxon>
        <taxon>Alphaproteobacteria</taxon>
        <taxon>Acetobacterales</taxon>
        <taxon>Acetobacteraceae</taxon>
        <taxon>Acetobacter</taxon>
    </lineage>
</organism>
<feature type="region of interest" description="Disordered" evidence="1">
    <location>
        <begin position="256"/>
        <end position="278"/>
    </location>
</feature>
<comment type="caution">
    <text evidence="3">The sequence shown here is derived from an EMBL/GenBank/DDBJ whole genome shotgun (WGS) entry which is preliminary data.</text>
</comment>
<dbReference type="RefSeq" id="WP_150395647.1">
    <property type="nucleotide sequence ID" value="NZ_JACAOJ010000050.1"/>
</dbReference>
<evidence type="ECO:0000256" key="2">
    <source>
        <dbReference type="SAM" id="SignalP"/>
    </source>
</evidence>
<reference evidence="3 4" key="1">
    <citation type="submission" date="2014-06" db="EMBL/GenBank/DDBJ databases">
        <title>Functional and comparative genomic analyses of the Drosophila gut microbiota identify candidate symbiosis factors.</title>
        <authorList>
            <person name="Newell P.D."/>
            <person name="Chaston J.M."/>
            <person name="Douglas A.E."/>
        </authorList>
    </citation>
    <scope>NUCLEOTIDE SEQUENCE [LARGE SCALE GENOMIC DNA]</scope>
    <source>
        <strain evidence="3 4">DmCS_006</strain>
    </source>
</reference>
<name>A0A094YP79_9PROT</name>
<dbReference type="Proteomes" id="UP000029448">
    <property type="component" value="Unassembled WGS sequence"/>
</dbReference>
<evidence type="ECO:0000256" key="1">
    <source>
        <dbReference type="SAM" id="MobiDB-lite"/>
    </source>
</evidence>
<evidence type="ECO:0000313" key="4">
    <source>
        <dbReference type="Proteomes" id="UP000029448"/>
    </source>
</evidence>
<feature type="compositionally biased region" description="Basic and acidic residues" evidence="1">
    <location>
        <begin position="269"/>
        <end position="278"/>
    </location>
</feature>
<accession>A0A094YP79</accession>
<feature type="chain" id="PRO_5001904121" description="Auto-transporter adhesin head GIN domain-containing protein" evidence="2">
    <location>
        <begin position="38"/>
        <end position="278"/>
    </location>
</feature>
<dbReference type="EMBL" id="JOKM01000054">
    <property type="protein sequence ID" value="KGB23865.1"/>
    <property type="molecule type" value="Genomic_DNA"/>
</dbReference>
<protein>
    <recommendedName>
        <fullName evidence="5">Auto-transporter adhesin head GIN domain-containing protein</fullName>
    </recommendedName>
</protein>
<feature type="signal peptide" evidence="2">
    <location>
        <begin position="1"/>
        <end position="37"/>
    </location>
</feature>
<dbReference type="Gene3D" id="2.160.20.120">
    <property type="match status" value="1"/>
</dbReference>
<evidence type="ECO:0000313" key="3">
    <source>
        <dbReference type="EMBL" id="KGB23865.1"/>
    </source>
</evidence>
<dbReference type="PATRIC" id="fig|104102.7.peg.1481"/>
<dbReference type="STRING" id="104102.AtDm6_1497"/>